<comment type="caution">
    <text evidence="1">The sequence shown here is derived from an EMBL/GenBank/DDBJ whole genome shotgun (WGS) entry which is preliminary data.</text>
</comment>
<dbReference type="Proteomes" id="UP000248553">
    <property type="component" value="Unassembled WGS sequence"/>
</dbReference>
<name>A0A328BVP4_9BACT</name>
<dbReference type="AlphaFoldDB" id="A0A328BVP4"/>
<proteinExistence type="predicted"/>
<evidence type="ECO:0008006" key="3">
    <source>
        <dbReference type="Google" id="ProtNLM"/>
    </source>
</evidence>
<keyword evidence="2" id="KW-1185">Reference proteome</keyword>
<reference evidence="2" key="1">
    <citation type="submission" date="2018-05" db="EMBL/GenBank/DDBJ databases">
        <authorList>
            <person name="Nie L."/>
        </authorList>
    </citation>
    <scope>NUCLEOTIDE SEQUENCE [LARGE SCALE GENOMIC DNA]</scope>
    <source>
        <strain evidence="2">NL</strain>
    </source>
</reference>
<dbReference type="InterPro" id="IPR025355">
    <property type="entry name" value="DUF4259"/>
</dbReference>
<dbReference type="RefSeq" id="WP_111476850.1">
    <property type="nucleotide sequence ID" value="NZ_QHKM01000001.1"/>
</dbReference>
<sequence length="135" mass="14669">MGTWDYHNFDNDAAADFAEDFRKSPNEAVLYEALATAAEEEGYLETDEASQALAAAELVAAIIGKPAADIPVGLLPATTQLDADGQEDLQELAIEAVEAVLKGSELQELWAESDNYAAWQALQQNLLERLQLDDE</sequence>
<dbReference type="EMBL" id="QHKM01000001">
    <property type="protein sequence ID" value="RAK70116.1"/>
    <property type="molecule type" value="Genomic_DNA"/>
</dbReference>
<evidence type="ECO:0000313" key="2">
    <source>
        <dbReference type="Proteomes" id="UP000248553"/>
    </source>
</evidence>
<dbReference type="OrthoDB" id="191350at2"/>
<organism evidence="1 2">
    <name type="scientific">Hymenobacter edaphi</name>
    <dbReference type="NCBI Taxonomy" id="2211146"/>
    <lineage>
        <taxon>Bacteria</taxon>
        <taxon>Pseudomonadati</taxon>
        <taxon>Bacteroidota</taxon>
        <taxon>Cytophagia</taxon>
        <taxon>Cytophagales</taxon>
        <taxon>Hymenobacteraceae</taxon>
        <taxon>Hymenobacter</taxon>
    </lineage>
</organism>
<accession>A0A328BVP4</accession>
<gene>
    <name evidence="1" type="ORF">DLM85_04490</name>
</gene>
<evidence type="ECO:0000313" key="1">
    <source>
        <dbReference type="EMBL" id="RAK70116.1"/>
    </source>
</evidence>
<dbReference type="Pfam" id="PF14078">
    <property type="entry name" value="DUF4259"/>
    <property type="match status" value="1"/>
</dbReference>
<protein>
    <recommendedName>
        <fullName evidence="3">DUF4259 domain-containing protein</fullName>
    </recommendedName>
</protein>